<reference evidence="1 2" key="1">
    <citation type="submission" date="2022-05" db="EMBL/GenBank/DDBJ databases">
        <title>Novel Pseudomonas spp. Isolated from a Rainbow Trout Aquaculture Facility.</title>
        <authorList>
            <person name="Testerman T."/>
            <person name="Graf J."/>
        </authorList>
    </citation>
    <scope>NUCLEOTIDE SEQUENCE [LARGE SCALE GENOMIC DNA]</scope>
    <source>
        <strain evidence="1 2">ID1042</strain>
    </source>
</reference>
<dbReference type="EMBL" id="JAMDHA010000006">
    <property type="protein sequence ID" value="MDD1007281.1"/>
    <property type="molecule type" value="Genomic_DNA"/>
</dbReference>
<comment type="caution">
    <text evidence="1">The sequence shown here is derived from an EMBL/GenBank/DDBJ whole genome shotgun (WGS) entry which is preliminary data.</text>
</comment>
<evidence type="ECO:0000313" key="1">
    <source>
        <dbReference type="EMBL" id="MDD1007281.1"/>
    </source>
</evidence>
<dbReference type="Proteomes" id="UP001148185">
    <property type="component" value="Unassembled WGS sequence"/>
</dbReference>
<proteinExistence type="predicted"/>
<dbReference type="RefSeq" id="WP_273875750.1">
    <property type="nucleotide sequence ID" value="NZ_JAMDHA010000006.1"/>
</dbReference>
<evidence type="ECO:0000313" key="2">
    <source>
        <dbReference type="Proteomes" id="UP001148185"/>
    </source>
</evidence>
<accession>A0A9X4BZF5</accession>
<keyword evidence="2" id="KW-1185">Reference proteome</keyword>
<dbReference type="AlphaFoldDB" id="A0A9X4BZF5"/>
<organism evidence="1 2">
    <name type="scientific">Pseudomonas shahriarae</name>
    <dbReference type="NCBI Taxonomy" id="2745512"/>
    <lineage>
        <taxon>Bacteria</taxon>
        <taxon>Pseudomonadati</taxon>
        <taxon>Pseudomonadota</taxon>
        <taxon>Gammaproteobacteria</taxon>
        <taxon>Pseudomonadales</taxon>
        <taxon>Pseudomonadaceae</taxon>
        <taxon>Pseudomonas</taxon>
    </lineage>
</organism>
<protein>
    <submittedName>
        <fullName evidence="1">Uncharacterized protein</fullName>
    </submittedName>
</protein>
<name>A0A9X4BZF5_9PSED</name>
<sequence length="124" mass="13811">MSNAMTAEQLLKFAARIYKQTIAPLEKALTRAKACGFPEEHIQRLEHMIEEAKTIAGFEVITLPIKKKKAGRPAKGTPTVKDVCHQIFSQYCRVFIPLKVQEKKGVDAAGNVKPQEGLVFNFGK</sequence>
<gene>
    <name evidence="1" type="ORF">M5G27_07275</name>
</gene>